<reference evidence="1 2" key="1">
    <citation type="submission" date="2017-11" db="EMBL/GenBank/DDBJ databases">
        <title>Complete genome of a free-living desiccation-tolerant cyanobacterium and its photosynthetic adaptation to extreme terrestrial habitat.</title>
        <authorList>
            <person name="Shang J."/>
        </authorList>
    </citation>
    <scope>NUCLEOTIDE SEQUENCE [LARGE SCALE GENOMIC DNA]</scope>
    <source>
        <strain evidence="1 2">CCNUN1</strain>
    </source>
</reference>
<organism evidence="1 2">
    <name type="scientific">Nostoc flagelliforme CCNUN1</name>
    <dbReference type="NCBI Taxonomy" id="2038116"/>
    <lineage>
        <taxon>Bacteria</taxon>
        <taxon>Bacillati</taxon>
        <taxon>Cyanobacteriota</taxon>
        <taxon>Cyanophyceae</taxon>
        <taxon>Nostocales</taxon>
        <taxon>Nostocaceae</taxon>
        <taxon>Nostoc</taxon>
    </lineage>
</organism>
<evidence type="ECO:0000313" key="2">
    <source>
        <dbReference type="Proteomes" id="UP000232003"/>
    </source>
</evidence>
<keyword evidence="2" id="KW-1185">Reference proteome</keyword>
<protein>
    <submittedName>
        <fullName evidence="1">Uncharacterized protein</fullName>
    </submittedName>
</protein>
<evidence type="ECO:0000313" key="1">
    <source>
        <dbReference type="EMBL" id="AUB40901.1"/>
    </source>
</evidence>
<gene>
    <name evidence="1" type="ORF">COO91_06937</name>
</gene>
<sequence length="58" mass="6753">MPLPVYFIYLKYAVYKVAKFKQAMDTSSKYRLERTFNPELSKQAVNIKASTNMNKSKA</sequence>
<name>A0A2K8SZN5_9NOSO</name>
<accession>A0A2K8SZN5</accession>
<proteinExistence type="predicted"/>
<dbReference type="KEGG" id="nfl:COO91_06937"/>
<dbReference type="Proteomes" id="UP000232003">
    <property type="component" value="Chromosome"/>
</dbReference>
<dbReference type="AlphaFoldDB" id="A0A2K8SZN5"/>
<dbReference type="EMBL" id="CP024785">
    <property type="protein sequence ID" value="AUB40901.1"/>
    <property type="molecule type" value="Genomic_DNA"/>
</dbReference>